<reference evidence="2 3" key="1">
    <citation type="submission" date="2019-12" db="EMBL/GenBank/DDBJ databases">
        <title>Novel species isolated from a subtropical stream in China.</title>
        <authorList>
            <person name="Lu H."/>
        </authorList>
    </citation>
    <scope>NUCLEOTIDE SEQUENCE [LARGE SCALE GENOMIC DNA]</scope>
    <source>
        <strain evidence="2 3">CY13W</strain>
    </source>
</reference>
<accession>A0ABW9VIW0</accession>
<sequence>MEWLSPATNDQYLQIRQRGRKVSFTKHGIAAQSVDLGKTVLALSALGLFTKLLNIDLGKLQILGVELKPSSASLIPGFLGLALLYAFACFIVARMEGAIESEVDKDAIEHRAKIKEKRGLLILSFLISPISLVVYSMPFAFGLLTISLLWSDSMKVLRSIW</sequence>
<feature type="transmembrane region" description="Helical" evidence="1">
    <location>
        <begin position="74"/>
        <end position="93"/>
    </location>
</feature>
<gene>
    <name evidence="2" type="ORF">GTP27_08860</name>
</gene>
<evidence type="ECO:0000313" key="3">
    <source>
        <dbReference type="Proteomes" id="UP000478090"/>
    </source>
</evidence>
<dbReference type="Proteomes" id="UP000478090">
    <property type="component" value="Unassembled WGS sequence"/>
</dbReference>
<keyword evidence="1" id="KW-1133">Transmembrane helix</keyword>
<proteinExistence type="predicted"/>
<evidence type="ECO:0008006" key="4">
    <source>
        <dbReference type="Google" id="ProtNLM"/>
    </source>
</evidence>
<feature type="transmembrane region" description="Helical" evidence="1">
    <location>
        <begin position="120"/>
        <end position="150"/>
    </location>
</feature>
<evidence type="ECO:0000256" key="1">
    <source>
        <dbReference type="SAM" id="Phobius"/>
    </source>
</evidence>
<name>A0ABW9VIW0_9BURK</name>
<keyword evidence="1" id="KW-0812">Transmembrane</keyword>
<protein>
    <recommendedName>
        <fullName evidence="4">MFS transporter</fullName>
    </recommendedName>
</protein>
<dbReference type="EMBL" id="WWCM01000005">
    <property type="protein sequence ID" value="MYM39440.1"/>
    <property type="molecule type" value="Genomic_DNA"/>
</dbReference>
<keyword evidence="3" id="KW-1185">Reference proteome</keyword>
<evidence type="ECO:0000313" key="2">
    <source>
        <dbReference type="EMBL" id="MYM39440.1"/>
    </source>
</evidence>
<comment type="caution">
    <text evidence="2">The sequence shown here is derived from an EMBL/GenBank/DDBJ whole genome shotgun (WGS) entry which is preliminary data.</text>
</comment>
<keyword evidence="1" id="KW-0472">Membrane</keyword>
<organism evidence="2 3">
    <name type="scientific">Duganella qianjiadongensis</name>
    <dbReference type="NCBI Taxonomy" id="2692176"/>
    <lineage>
        <taxon>Bacteria</taxon>
        <taxon>Pseudomonadati</taxon>
        <taxon>Pseudomonadota</taxon>
        <taxon>Betaproteobacteria</taxon>
        <taxon>Burkholderiales</taxon>
        <taxon>Oxalobacteraceae</taxon>
        <taxon>Telluria group</taxon>
        <taxon>Duganella</taxon>
    </lineage>
</organism>